<comment type="caution">
    <text evidence="2">The sequence shown here is derived from an EMBL/GenBank/DDBJ whole genome shotgun (WGS) entry which is preliminary data.</text>
</comment>
<name>A4A0F2_9BACT</name>
<dbReference type="AlphaFoldDB" id="A4A0F2"/>
<feature type="compositionally biased region" description="Polar residues" evidence="1">
    <location>
        <begin position="25"/>
        <end position="34"/>
    </location>
</feature>
<dbReference type="HOGENOM" id="CLU_3150044_0_0_0"/>
<reference evidence="2 3" key="1">
    <citation type="submission" date="2006-02" db="EMBL/GenBank/DDBJ databases">
        <authorList>
            <person name="Amann R."/>
            <person name="Ferriera S."/>
            <person name="Johnson J."/>
            <person name="Kravitz S."/>
            <person name="Halpern A."/>
            <person name="Remington K."/>
            <person name="Beeson K."/>
            <person name="Tran B."/>
            <person name="Rogers Y.-H."/>
            <person name="Friedman R."/>
            <person name="Venter J.C."/>
        </authorList>
    </citation>
    <scope>NUCLEOTIDE SEQUENCE [LARGE SCALE GENOMIC DNA]</scope>
    <source>
        <strain evidence="2 3">DSM 3645</strain>
    </source>
</reference>
<proteinExistence type="predicted"/>
<dbReference type="RefSeq" id="WP_002652979.1">
    <property type="nucleotide sequence ID" value="NZ_CH672376.1"/>
</dbReference>
<evidence type="ECO:0000313" key="3">
    <source>
        <dbReference type="Proteomes" id="UP000004358"/>
    </source>
</evidence>
<dbReference type="EMBL" id="AANZ01000028">
    <property type="protein sequence ID" value="EAQ77772.1"/>
    <property type="molecule type" value="Genomic_DNA"/>
</dbReference>
<feature type="region of interest" description="Disordered" evidence="1">
    <location>
        <begin position="18"/>
        <end position="48"/>
    </location>
</feature>
<gene>
    <name evidence="2" type="ORF">DSM3645_25422</name>
</gene>
<protein>
    <submittedName>
        <fullName evidence="2">Uncharacterized protein</fullName>
    </submittedName>
</protein>
<evidence type="ECO:0000313" key="2">
    <source>
        <dbReference type="EMBL" id="EAQ77772.1"/>
    </source>
</evidence>
<sequence>MKRLISFAVFVRWRKKKGPADRNNDGLTPQNSSFAAKMGAFARETPPG</sequence>
<dbReference type="Proteomes" id="UP000004358">
    <property type="component" value="Unassembled WGS sequence"/>
</dbReference>
<evidence type="ECO:0000256" key="1">
    <source>
        <dbReference type="SAM" id="MobiDB-lite"/>
    </source>
</evidence>
<accession>A4A0F2</accession>
<organism evidence="2 3">
    <name type="scientific">Blastopirellula marina DSM 3645</name>
    <dbReference type="NCBI Taxonomy" id="314230"/>
    <lineage>
        <taxon>Bacteria</taxon>
        <taxon>Pseudomonadati</taxon>
        <taxon>Planctomycetota</taxon>
        <taxon>Planctomycetia</taxon>
        <taxon>Pirellulales</taxon>
        <taxon>Pirellulaceae</taxon>
        <taxon>Blastopirellula</taxon>
    </lineage>
</organism>